<dbReference type="CDD" id="cd04725">
    <property type="entry name" value="OMP_decarboxylase_like"/>
    <property type="match status" value="1"/>
</dbReference>
<evidence type="ECO:0000256" key="6">
    <source>
        <dbReference type="ARBA" id="ARBA00022975"/>
    </source>
</evidence>
<dbReference type="InterPro" id="IPR014732">
    <property type="entry name" value="OMPdecase"/>
</dbReference>
<feature type="binding site" evidence="11">
    <location>
        <position position="47"/>
    </location>
    <ligand>
        <name>substrate</name>
    </ligand>
</feature>
<evidence type="ECO:0000256" key="8">
    <source>
        <dbReference type="ARBA" id="ARBA00033428"/>
    </source>
</evidence>
<keyword evidence="7" id="KW-0456">Lyase</keyword>
<protein>
    <recommendedName>
        <fullName evidence="4">Orotidine 5'-phosphate decarboxylase</fullName>
        <ecNumber evidence="3">4.1.1.23</ecNumber>
    </recommendedName>
    <alternativeName>
        <fullName evidence="8">OMP decarboxylase</fullName>
    </alternativeName>
</protein>
<dbReference type="Gene3D" id="3.20.20.70">
    <property type="entry name" value="Aldolase class I"/>
    <property type="match status" value="1"/>
</dbReference>
<evidence type="ECO:0000256" key="11">
    <source>
        <dbReference type="PIRSR" id="PIRSR614732-2"/>
    </source>
</evidence>
<evidence type="ECO:0000313" key="14">
    <source>
        <dbReference type="Proteomes" id="UP000229334"/>
    </source>
</evidence>
<evidence type="ECO:0000313" key="13">
    <source>
        <dbReference type="EMBL" id="PIP58333.1"/>
    </source>
</evidence>
<dbReference type="GO" id="GO:0006207">
    <property type="term" value="P:'de novo' pyrimidine nucleobase biosynthetic process"/>
    <property type="evidence" value="ECO:0007669"/>
    <property type="project" value="InterPro"/>
</dbReference>
<evidence type="ECO:0000256" key="2">
    <source>
        <dbReference type="ARBA" id="ARBA00004861"/>
    </source>
</evidence>
<dbReference type="EC" id="4.1.1.23" evidence="3"/>
<dbReference type="AlphaFoldDB" id="A0A2H0BKX8"/>
<evidence type="ECO:0000256" key="7">
    <source>
        <dbReference type="ARBA" id="ARBA00023239"/>
    </source>
</evidence>
<dbReference type="Pfam" id="PF00215">
    <property type="entry name" value="OMPdecase"/>
    <property type="match status" value="1"/>
</dbReference>
<accession>A0A2H0BKX8</accession>
<dbReference type="InterPro" id="IPR018089">
    <property type="entry name" value="OMPdecase_AS"/>
</dbReference>
<evidence type="ECO:0000256" key="3">
    <source>
        <dbReference type="ARBA" id="ARBA00012321"/>
    </source>
</evidence>
<feature type="binding site" evidence="11">
    <location>
        <position position="221"/>
    </location>
    <ligand>
        <name>substrate</name>
    </ligand>
</feature>
<evidence type="ECO:0000256" key="9">
    <source>
        <dbReference type="ARBA" id="ARBA00049157"/>
    </source>
</evidence>
<sequence length="258" mass="28472">MKVDFLEPPDRLILSADLKPDEGGVNGLRRRILALAESVADTGVTFKINSALRVCGYSLIKDLHDRGMKVMADLKLNDIPETMGTDASMLVEYRPEFLTLMCSAGIDGLKKVRDTLRTTQLLGVSILTSLDEEECQAIFSCSIKAGVLHFARMAQLADLDGLVSSGAELAVLKRHQELTLSLNTPAIRPQWAMIRWDDQEKARVMTPKQAIQDGADRIIIGRPILEAKTNNHGFPQTPREAIEKTLDEIREAVASCDC</sequence>
<feature type="active site" description="For OMPdecase activity" evidence="10">
    <location>
        <position position="78"/>
    </location>
</feature>
<keyword evidence="5" id="KW-0210">Decarboxylase</keyword>
<comment type="catalytic activity">
    <reaction evidence="9">
        <text>orotidine 5'-phosphate + H(+) = UMP + CO2</text>
        <dbReference type="Rhea" id="RHEA:11596"/>
        <dbReference type="ChEBI" id="CHEBI:15378"/>
        <dbReference type="ChEBI" id="CHEBI:16526"/>
        <dbReference type="ChEBI" id="CHEBI:57538"/>
        <dbReference type="ChEBI" id="CHEBI:57865"/>
        <dbReference type="EC" id="4.1.1.23"/>
    </reaction>
</comment>
<dbReference type="PANTHER" id="PTHR32119">
    <property type="entry name" value="OROTIDINE 5'-PHOSPHATE DECARBOXYLASE"/>
    <property type="match status" value="1"/>
</dbReference>
<feature type="binding site" evidence="11">
    <location>
        <position position="222"/>
    </location>
    <ligand>
        <name>substrate</name>
    </ligand>
</feature>
<evidence type="ECO:0000256" key="5">
    <source>
        <dbReference type="ARBA" id="ARBA00022793"/>
    </source>
</evidence>
<comment type="function">
    <text evidence="1">Catalyzes the decarboxylation of orotidine 5'-monophosphate (OMP) to uridine 5'-monophosphate (UMP).</text>
</comment>
<feature type="domain" description="Orotidine 5'-phosphate decarboxylase" evidence="12">
    <location>
        <begin position="11"/>
        <end position="242"/>
    </location>
</feature>
<feature type="active site" description="For OMPdecase activity" evidence="10">
    <location>
        <position position="73"/>
    </location>
</feature>
<evidence type="ECO:0000256" key="10">
    <source>
        <dbReference type="PIRSR" id="PIRSR614732-1"/>
    </source>
</evidence>
<dbReference type="PANTHER" id="PTHR32119:SF2">
    <property type="entry name" value="OROTIDINE 5'-PHOSPHATE DECARBOXYLASE"/>
    <property type="match status" value="1"/>
</dbReference>
<evidence type="ECO:0000256" key="4">
    <source>
        <dbReference type="ARBA" id="ARBA00021923"/>
    </source>
</evidence>
<organism evidence="13 14">
    <name type="scientific">Candidatus Vogelbacteria bacterium CG22_combo_CG10-13_8_21_14_all_37_9</name>
    <dbReference type="NCBI Taxonomy" id="1975046"/>
    <lineage>
        <taxon>Bacteria</taxon>
        <taxon>Candidatus Vogeliibacteriota</taxon>
    </lineage>
</organism>
<reference evidence="13 14" key="1">
    <citation type="submission" date="2017-09" db="EMBL/GenBank/DDBJ databases">
        <title>Depth-based differentiation of microbial function through sediment-hosted aquifers and enrichment of novel symbionts in the deep terrestrial subsurface.</title>
        <authorList>
            <person name="Probst A.J."/>
            <person name="Ladd B."/>
            <person name="Jarett J.K."/>
            <person name="Geller-Mcgrath D.E."/>
            <person name="Sieber C.M."/>
            <person name="Emerson J.B."/>
            <person name="Anantharaman K."/>
            <person name="Thomas B.C."/>
            <person name="Malmstrom R."/>
            <person name="Stieglmeier M."/>
            <person name="Klingl A."/>
            <person name="Woyke T."/>
            <person name="Ryan C.M."/>
            <person name="Banfield J.F."/>
        </authorList>
    </citation>
    <scope>NUCLEOTIDE SEQUENCE [LARGE SCALE GENOMIC DNA]</scope>
    <source>
        <strain evidence="13">CG22_combo_CG10-13_8_21_14_all_37_9</strain>
    </source>
</reference>
<feature type="binding site" evidence="11">
    <location>
        <position position="128"/>
    </location>
    <ligand>
        <name>substrate</name>
    </ligand>
</feature>
<comment type="pathway">
    <text evidence="2">Pyrimidine metabolism; UMP biosynthesis via de novo pathway; UMP from orotate: step 2/2.</text>
</comment>
<dbReference type="UniPathway" id="UPA00070">
    <property type="reaction ID" value="UER00120"/>
</dbReference>
<dbReference type="PROSITE" id="PS00156">
    <property type="entry name" value="OMPDECASE"/>
    <property type="match status" value="1"/>
</dbReference>
<dbReference type="SUPFAM" id="SSF51366">
    <property type="entry name" value="Ribulose-phoshate binding barrel"/>
    <property type="match status" value="1"/>
</dbReference>
<comment type="caution">
    <text evidence="13">The sequence shown here is derived from an EMBL/GenBank/DDBJ whole genome shotgun (WGS) entry which is preliminary data.</text>
</comment>
<dbReference type="InterPro" id="IPR011060">
    <property type="entry name" value="RibuloseP-bd_barrel"/>
</dbReference>
<dbReference type="InterPro" id="IPR001754">
    <property type="entry name" value="OMPdeCOase_dom"/>
</dbReference>
<keyword evidence="6" id="KW-0665">Pyrimidine biosynthesis</keyword>
<evidence type="ECO:0000256" key="1">
    <source>
        <dbReference type="ARBA" id="ARBA00002356"/>
    </source>
</evidence>
<dbReference type="InterPro" id="IPR013785">
    <property type="entry name" value="Aldolase_TIM"/>
</dbReference>
<feature type="binding site" evidence="11">
    <location>
        <position position="188"/>
    </location>
    <ligand>
        <name>substrate</name>
    </ligand>
</feature>
<dbReference type="Proteomes" id="UP000229334">
    <property type="component" value="Unassembled WGS sequence"/>
</dbReference>
<dbReference type="EMBL" id="PCSX01000014">
    <property type="protein sequence ID" value="PIP58333.1"/>
    <property type="molecule type" value="Genomic_DNA"/>
</dbReference>
<evidence type="ECO:0000259" key="12">
    <source>
        <dbReference type="SMART" id="SM00934"/>
    </source>
</evidence>
<dbReference type="GO" id="GO:0005829">
    <property type="term" value="C:cytosol"/>
    <property type="evidence" value="ECO:0007669"/>
    <property type="project" value="TreeGrafter"/>
</dbReference>
<gene>
    <name evidence="13" type="ORF">COX02_00800</name>
</gene>
<dbReference type="GO" id="GO:0004590">
    <property type="term" value="F:orotidine-5'-phosphate decarboxylase activity"/>
    <property type="evidence" value="ECO:0007669"/>
    <property type="project" value="UniProtKB-EC"/>
</dbReference>
<dbReference type="GO" id="GO:0044205">
    <property type="term" value="P:'de novo' UMP biosynthetic process"/>
    <property type="evidence" value="ECO:0007669"/>
    <property type="project" value="UniProtKB-UniPathway"/>
</dbReference>
<proteinExistence type="predicted"/>
<feature type="active site" description="For OMPdecase activity" evidence="10">
    <location>
        <position position="75"/>
    </location>
</feature>
<dbReference type="SMART" id="SM00934">
    <property type="entry name" value="OMPdecase"/>
    <property type="match status" value="1"/>
</dbReference>
<name>A0A2H0BKX8_9BACT</name>